<dbReference type="Proteomes" id="UP000192257">
    <property type="component" value="Unassembled WGS sequence"/>
</dbReference>
<accession>A0A1X0NIW0</accession>
<feature type="compositionally biased region" description="Basic and acidic residues" evidence="1">
    <location>
        <begin position="25"/>
        <end position="47"/>
    </location>
</feature>
<protein>
    <submittedName>
        <fullName evidence="2">3-hydroxyacyl-CoA dehydrogenase</fullName>
    </submittedName>
</protein>
<dbReference type="Gene3D" id="1.10.1040.50">
    <property type="match status" value="1"/>
</dbReference>
<name>A0A1X0NIW0_9TRYP</name>
<dbReference type="SUPFAM" id="SSF48179">
    <property type="entry name" value="6-phosphogluconate dehydrogenase C-terminal domain-like"/>
    <property type="match status" value="2"/>
</dbReference>
<dbReference type="InterPro" id="IPR050136">
    <property type="entry name" value="FA_oxidation_alpha_subunit"/>
</dbReference>
<dbReference type="GO" id="GO:0016507">
    <property type="term" value="C:mitochondrial fatty acid beta-oxidation multienzyme complex"/>
    <property type="evidence" value="ECO:0007669"/>
    <property type="project" value="TreeGrafter"/>
</dbReference>
<comment type="caution">
    <text evidence="2">The sequence shown here is derived from an EMBL/GenBank/DDBJ whole genome shotgun (WGS) entry which is preliminary data.</text>
</comment>
<dbReference type="GO" id="GO:0016509">
    <property type="term" value="F:long-chain (3S)-3-hydroxyacyl-CoA dehydrogenase (NAD+) activity"/>
    <property type="evidence" value="ECO:0007669"/>
    <property type="project" value="TreeGrafter"/>
</dbReference>
<feature type="compositionally biased region" description="Low complexity" evidence="1">
    <location>
        <begin position="724"/>
        <end position="740"/>
    </location>
</feature>
<feature type="compositionally biased region" description="Pro residues" evidence="1">
    <location>
        <begin position="102"/>
        <end position="132"/>
    </location>
</feature>
<dbReference type="RefSeq" id="XP_028878770.1">
    <property type="nucleotide sequence ID" value="XM_029029973.1"/>
</dbReference>
<feature type="compositionally biased region" description="Polar residues" evidence="1">
    <location>
        <begin position="225"/>
        <end position="234"/>
    </location>
</feature>
<keyword evidence="3" id="KW-1185">Reference proteome</keyword>
<organism evidence="2 3">
    <name type="scientific">Trypanosoma theileri</name>
    <dbReference type="NCBI Taxonomy" id="67003"/>
    <lineage>
        <taxon>Eukaryota</taxon>
        <taxon>Discoba</taxon>
        <taxon>Euglenozoa</taxon>
        <taxon>Kinetoplastea</taxon>
        <taxon>Metakinetoplastina</taxon>
        <taxon>Trypanosomatida</taxon>
        <taxon>Trypanosomatidae</taxon>
        <taxon>Trypanosoma</taxon>
    </lineage>
</organism>
<feature type="region of interest" description="Disordered" evidence="1">
    <location>
        <begin position="1"/>
        <end position="70"/>
    </location>
</feature>
<sequence>MGEQSKFTSTKGSGLTSAGVHRKREGMIYRERQRTHTDREERRRSVRGDNVALGNKKNVSSSAAKDRTVTLSDVIDDLGDMKVVFAHQGTSIPSKSPLTAKTPPPPPPSPNRIPPPPIPPAPPSAPMPPKVSPPSSRAPEVPQHAVKSSASIPIVGGSSVSHDAEDEIFFTIAPPTEERDIGEATWPKSIGLSLDEEIERARASRPLVRSPEVVQSRDEKIRLNVVSTGNSGETSVPLDKSTLKPLPQEEEAMIDRHEIPDVISERVGDLDQEKMKQPFNKKSEEALSDKKSEKRFEEIVSSFIERQDEKILSSSSSSCKRSSPCEDVEEATTSVELPPLASWTALESNNDDQEPCVKVSFDKKDGKRIATIILQKQPTCIMSVVKALHQAITAVEEGYHEMDDSVTYVLLTTLPTLNFFEAKQGSLELSCAERVEFLREKERLLTRLASTPQRLCFISVAYVGVVGDFGAELFLTCHHRFLLGPSETTFGFPSLQLGDFPSAHVVRQLGHCFGSQRAIELVPRLHEYRTDSLIDAGLVRCAHSVQEVLSILTTTTPTITTSFGEGAIEARGNSPSLLLWLERKLLMLFSKPEHKTLLLRKLFFTRSFETSMVVTGPNPLLQTWVRYSMAAITQGKIVDDENKVQEGQTHSEKIFSEMTYSVPAINAANVHVLEKKMVRRVVMPFPGSALVTFRREEMPLWSEKMKAVVSASSDVNDGDDGDCKNNNNSNNNNSSDSGKGTVTVLLDCSRRCLEATTRLVSEHRAALRGVSVVFVGPAAGALPLLALLPCGAVVSPAGPFAPLQELRLFARPCETPPADRCRQLTAAAAAFVRSEHRPAVACRGSCGHRLVAAVAAAACRVASGCGAGGIARVDGVAVSRRLGMRVGPFRLIDSCGTDAVLRMMQETNTMNVEGNPLLRDNIPAIAQHTLQYMSTDGFLGAQARRGGFYTYRKDGTPIGPNSEVQEQYLRRRLTDAEIADILLAVIVNECCEMLLTERIQCAQDANMLTIAAIGFRETTGGALALADAKGIRAMVQTMEDLAEWHGSHLRPSPLLKCMAHSNVSFASLSEATIQSARM</sequence>
<dbReference type="GeneID" id="39989753"/>
<proteinExistence type="predicted"/>
<dbReference type="STRING" id="67003.A0A1X0NIW0"/>
<dbReference type="InterPro" id="IPR029045">
    <property type="entry name" value="ClpP/crotonase-like_dom_sf"/>
</dbReference>
<dbReference type="EMBL" id="NBCO01000042">
    <property type="protein sequence ID" value="ORC84704.1"/>
    <property type="molecule type" value="Genomic_DNA"/>
</dbReference>
<dbReference type="OrthoDB" id="272972at2759"/>
<dbReference type="GO" id="GO:0004300">
    <property type="term" value="F:enoyl-CoA hydratase activity"/>
    <property type="evidence" value="ECO:0007669"/>
    <property type="project" value="TreeGrafter"/>
</dbReference>
<dbReference type="InterPro" id="IPR008927">
    <property type="entry name" value="6-PGluconate_DH-like_C_sf"/>
</dbReference>
<dbReference type="GO" id="GO:0006635">
    <property type="term" value="P:fatty acid beta-oxidation"/>
    <property type="evidence" value="ECO:0007669"/>
    <property type="project" value="TreeGrafter"/>
</dbReference>
<dbReference type="AlphaFoldDB" id="A0A1X0NIW0"/>
<dbReference type="PANTHER" id="PTHR43612:SF3">
    <property type="entry name" value="TRIFUNCTIONAL ENZYME SUBUNIT ALPHA, MITOCHONDRIAL"/>
    <property type="match status" value="1"/>
</dbReference>
<dbReference type="VEuPathDB" id="TriTrypDB:TM35_000421620"/>
<evidence type="ECO:0000313" key="2">
    <source>
        <dbReference type="EMBL" id="ORC84704.1"/>
    </source>
</evidence>
<feature type="region of interest" description="Disordered" evidence="1">
    <location>
        <begin position="88"/>
        <end position="159"/>
    </location>
</feature>
<evidence type="ECO:0000313" key="3">
    <source>
        <dbReference type="Proteomes" id="UP000192257"/>
    </source>
</evidence>
<evidence type="ECO:0000256" key="1">
    <source>
        <dbReference type="SAM" id="MobiDB-lite"/>
    </source>
</evidence>
<reference evidence="2 3" key="1">
    <citation type="submission" date="2017-03" db="EMBL/GenBank/DDBJ databases">
        <title>An alternative strategy for trypanosome survival in the mammalian bloodstream revealed through genome and transcriptome analysis of the ubiquitous bovine parasite Trypanosoma (Megatrypanum) theileri.</title>
        <authorList>
            <person name="Kelly S."/>
            <person name="Ivens A."/>
            <person name="Mott A."/>
            <person name="O'Neill E."/>
            <person name="Emms D."/>
            <person name="Macleod O."/>
            <person name="Voorheis P."/>
            <person name="Matthews J."/>
            <person name="Matthews K."/>
            <person name="Carrington M."/>
        </authorList>
    </citation>
    <scope>NUCLEOTIDE SEQUENCE [LARGE SCALE GENOMIC DNA]</scope>
    <source>
        <strain evidence="2">Edinburgh</strain>
    </source>
</reference>
<feature type="region of interest" description="Disordered" evidence="1">
    <location>
        <begin position="712"/>
        <end position="740"/>
    </location>
</feature>
<feature type="region of interest" description="Disordered" evidence="1">
    <location>
        <begin position="224"/>
        <end position="261"/>
    </location>
</feature>
<dbReference type="SUPFAM" id="SSF52096">
    <property type="entry name" value="ClpP/crotonase"/>
    <property type="match status" value="1"/>
</dbReference>
<dbReference type="PANTHER" id="PTHR43612">
    <property type="entry name" value="TRIFUNCTIONAL ENZYME SUBUNIT ALPHA"/>
    <property type="match status" value="1"/>
</dbReference>
<feature type="compositionally biased region" description="Polar residues" evidence="1">
    <location>
        <begin position="1"/>
        <end position="16"/>
    </location>
</feature>
<gene>
    <name evidence="2" type="ORF">TM35_000421620</name>
</gene>
<dbReference type="Gene3D" id="3.90.226.10">
    <property type="entry name" value="2-enoyl-CoA Hydratase, Chain A, domain 1"/>
    <property type="match status" value="1"/>
</dbReference>